<evidence type="ECO:0000313" key="2">
    <source>
        <dbReference type="Proteomes" id="UP001057452"/>
    </source>
</evidence>
<sequence>MVQSLGVAIYRALDWGLDDSEERELSPQLEHLIERMAGEHQGGEGLSTARNGTTDEGYSGQEEEEEEEEEQQGGTRPVCTIRQVMALCVSRLADPGLAADHYQAVCRALFVETLELQTFLIKIRDAKQMLKKITSEESVEDRSAAELDALKHRDWGRLWVQLMKDLRQGVKLKKVDGDIPTIVKRNGHELILDFIRSRPPLKPVSERSLPPPPLQEQCLHDKVLAGIKQERKLRPVLLPSSRPFGSLPCLAQTRPSNIKSTSCIDLSVSEPGARQPSRPRVLLKAPTLAEMEEMNISEEEESPESGDLRRAESSPTPLKRDRSFSEHDLALLRAEMLPPLSDTAQLGGAVRLRGERPRSRTLTGAGPPPTHR</sequence>
<keyword evidence="2" id="KW-1185">Reference proteome</keyword>
<accession>A0ACB9XCF0</accession>
<gene>
    <name evidence="1" type="ORF">KUCAC02_012494</name>
</gene>
<dbReference type="EMBL" id="CM043791">
    <property type="protein sequence ID" value="KAI4823942.1"/>
    <property type="molecule type" value="Genomic_DNA"/>
</dbReference>
<feature type="non-terminal residue" evidence="1">
    <location>
        <position position="372"/>
    </location>
</feature>
<protein>
    <submittedName>
        <fullName evidence="1">Uncharacterized protein</fullName>
    </submittedName>
</protein>
<reference evidence="1" key="1">
    <citation type="submission" date="2022-05" db="EMBL/GenBank/DDBJ databases">
        <title>Chromosome-level genome of Chaenocephalus aceratus.</title>
        <authorList>
            <person name="Park H."/>
        </authorList>
    </citation>
    <scope>NUCLEOTIDE SEQUENCE</scope>
    <source>
        <strain evidence="1">KU_202001</strain>
    </source>
</reference>
<comment type="caution">
    <text evidence="1">The sequence shown here is derived from an EMBL/GenBank/DDBJ whole genome shotgun (WGS) entry which is preliminary data.</text>
</comment>
<organism evidence="1 2">
    <name type="scientific">Chaenocephalus aceratus</name>
    <name type="common">Blackfin icefish</name>
    <name type="synonym">Chaenichthys aceratus</name>
    <dbReference type="NCBI Taxonomy" id="36190"/>
    <lineage>
        <taxon>Eukaryota</taxon>
        <taxon>Metazoa</taxon>
        <taxon>Chordata</taxon>
        <taxon>Craniata</taxon>
        <taxon>Vertebrata</taxon>
        <taxon>Euteleostomi</taxon>
        <taxon>Actinopterygii</taxon>
        <taxon>Neopterygii</taxon>
        <taxon>Teleostei</taxon>
        <taxon>Neoteleostei</taxon>
        <taxon>Acanthomorphata</taxon>
        <taxon>Eupercaria</taxon>
        <taxon>Perciformes</taxon>
        <taxon>Notothenioidei</taxon>
        <taxon>Channichthyidae</taxon>
        <taxon>Chaenocephalus</taxon>
    </lineage>
</organism>
<proteinExistence type="predicted"/>
<dbReference type="Proteomes" id="UP001057452">
    <property type="component" value="Chromosome 7"/>
</dbReference>
<name>A0ACB9XCF0_CHAAC</name>
<evidence type="ECO:0000313" key="1">
    <source>
        <dbReference type="EMBL" id="KAI4823942.1"/>
    </source>
</evidence>